<proteinExistence type="predicted"/>
<dbReference type="Proteomes" id="UP000886998">
    <property type="component" value="Unassembled WGS sequence"/>
</dbReference>
<sequence length="103" mass="12109">MGTLKEIILVKYAAQFINDSLIRSLVKHSTEDVWKKIIRIKLSAFDIPLTLKEDIIALIKPMALEVENWRADHYGIFTIKLEFSLKFHFKQMEHWIGSKQPIQ</sequence>
<gene>
    <name evidence="1" type="ORF">TNIN_467381</name>
</gene>
<organism evidence="1 2">
    <name type="scientific">Trichonephila inaurata madagascariensis</name>
    <dbReference type="NCBI Taxonomy" id="2747483"/>
    <lineage>
        <taxon>Eukaryota</taxon>
        <taxon>Metazoa</taxon>
        <taxon>Ecdysozoa</taxon>
        <taxon>Arthropoda</taxon>
        <taxon>Chelicerata</taxon>
        <taxon>Arachnida</taxon>
        <taxon>Araneae</taxon>
        <taxon>Araneomorphae</taxon>
        <taxon>Entelegynae</taxon>
        <taxon>Araneoidea</taxon>
        <taxon>Nephilidae</taxon>
        <taxon>Trichonephila</taxon>
        <taxon>Trichonephila inaurata</taxon>
    </lineage>
</organism>
<comment type="caution">
    <text evidence="1">The sequence shown here is derived from an EMBL/GenBank/DDBJ whole genome shotgun (WGS) entry which is preliminary data.</text>
</comment>
<keyword evidence="2" id="KW-1185">Reference proteome</keyword>
<evidence type="ECO:0000313" key="1">
    <source>
        <dbReference type="EMBL" id="GFY68863.1"/>
    </source>
</evidence>
<accession>A0A8X6YDV8</accession>
<reference evidence="1" key="1">
    <citation type="submission" date="2020-08" db="EMBL/GenBank/DDBJ databases">
        <title>Multicomponent nature underlies the extraordinary mechanical properties of spider dragline silk.</title>
        <authorList>
            <person name="Kono N."/>
            <person name="Nakamura H."/>
            <person name="Mori M."/>
            <person name="Yoshida Y."/>
            <person name="Ohtoshi R."/>
            <person name="Malay A.D."/>
            <person name="Moran D.A.P."/>
            <person name="Tomita M."/>
            <person name="Numata K."/>
            <person name="Arakawa K."/>
        </authorList>
    </citation>
    <scope>NUCLEOTIDE SEQUENCE</scope>
</reference>
<dbReference type="EMBL" id="BMAV01017314">
    <property type="protein sequence ID" value="GFY68863.1"/>
    <property type="molecule type" value="Genomic_DNA"/>
</dbReference>
<dbReference type="OrthoDB" id="10411087at2759"/>
<evidence type="ECO:0000313" key="2">
    <source>
        <dbReference type="Proteomes" id="UP000886998"/>
    </source>
</evidence>
<name>A0A8X6YDV8_9ARAC</name>
<protein>
    <submittedName>
        <fullName evidence="1">Uncharacterized protein</fullName>
    </submittedName>
</protein>
<dbReference type="AlphaFoldDB" id="A0A8X6YDV8"/>